<comment type="caution">
    <text evidence="4">The sequence shown here is derived from an EMBL/GenBank/DDBJ whole genome shotgun (WGS) entry which is preliminary data.</text>
</comment>
<reference evidence="4" key="1">
    <citation type="submission" date="2019-12" db="EMBL/GenBank/DDBJ databases">
        <authorList>
            <person name="Scholes J."/>
        </authorList>
    </citation>
    <scope>NUCLEOTIDE SEQUENCE</scope>
</reference>
<evidence type="ECO:0000313" key="4">
    <source>
        <dbReference type="EMBL" id="CAA0823389.1"/>
    </source>
</evidence>
<protein>
    <submittedName>
        <fullName evidence="4">Protein SPIRAL1-like 1</fullName>
    </submittedName>
</protein>
<comment type="similarity">
    <text evidence="1">Belongs to the SPIRAL1 family.</text>
</comment>
<proteinExistence type="inferred from homology"/>
<dbReference type="Proteomes" id="UP001153555">
    <property type="component" value="Unassembled WGS sequence"/>
</dbReference>
<dbReference type="PANTHER" id="PTHR33403">
    <property type="entry name" value="SPR1"/>
    <property type="match status" value="1"/>
</dbReference>
<accession>A0A9N7N710</accession>
<feature type="compositionally biased region" description="Gly residues" evidence="3">
    <location>
        <begin position="1"/>
        <end position="22"/>
    </location>
</feature>
<dbReference type="EMBL" id="CACSLK010024540">
    <property type="protein sequence ID" value="CAA0823389.1"/>
    <property type="molecule type" value="Genomic_DNA"/>
</dbReference>
<evidence type="ECO:0000313" key="5">
    <source>
        <dbReference type="Proteomes" id="UP001153555"/>
    </source>
</evidence>
<name>A0A9N7N710_STRHE</name>
<feature type="region of interest" description="Disordered" evidence="3">
    <location>
        <begin position="120"/>
        <end position="151"/>
    </location>
</feature>
<evidence type="ECO:0000256" key="1">
    <source>
        <dbReference type="ARBA" id="ARBA00009656"/>
    </source>
</evidence>
<sequence>MGRGVSYGGGQSSLGYLFGSGEGPAPKPATNSAEPPPIQKTSPAAGRVTPDNPPAVALPAEATKQIPAGIQGNHNNNYFRADGQNTGNFLTDRPSTKVHAAPGGGSSLGYLFGGELVVAEPPHDQTSGEKKRRPPITCPTNSRRSKASHRGLDRAQLIRDGAIETIEGGREDNDAGAANEHPRMGPTSMFSCRPKPWWRVSLLSSGVMGPVRLHEARPRVSRLRRSPKEAGMGSMRSLPPIQRRQRLGPWRFGPVRWFEMEHRFKRGEAAEESSWDGAPLALSGQKASSFRGVTTESKSGNLTSLYAKLWNGIFAMLGLVALAFTEFVKGGALV</sequence>
<evidence type="ECO:0000256" key="3">
    <source>
        <dbReference type="SAM" id="MobiDB-lite"/>
    </source>
</evidence>
<dbReference type="GO" id="GO:0010005">
    <property type="term" value="C:cortical microtubule, transverse to long axis"/>
    <property type="evidence" value="ECO:0007669"/>
    <property type="project" value="TreeGrafter"/>
</dbReference>
<dbReference type="InterPro" id="IPR039613">
    <property type="entry name" value="SPR1/2/3/4/5"/>
</dbReference>
<dbReference type="GO" id="GO:0043622">
    <property type="term" value="P:cortical microtubule organization"/>
    <property type="evidence" value="ECO:0007669"/>
    <property type="project" value="InterPro"/>
</dbReference>
<feature type="compositionally biased region" description="Polar residues" evidence="3">
    <location>
        <begin position="72"/>
        <end position="89"/>
    </location>
</feature>
<dbReference type="PANTHER" id="PTHR33403:SF48">
    <property type="entry name" value="PROTEIN SPIRAL1-LIKE 1"/>
    <property type="match status" value="1"/>
</dbReference>
<organism evidence="4 5">
    <name type="scientific">Striga hermonthica</name>
    <name type="common">Purple witchweed</name>
    <name type="synonym">Buchnera hermonthica</name>
    <dbReference type="NCBI Taxonomy" id="68872"/>
    <lineage>
        <taxon>Eukaryota</taxon>
        <taxon>Viridiplantae</taxon>
        <taxon>Streptophyta</taxon>
        <taxon>Embryophyta</taxon>
        <taxon>Tracheophyta</taxon>
        <taxon>Spermatophyta</taxon>
        <taxon>Magnoliopsida</taxon>
        <taxon>eudicotyledons</taxon>
        <taxon>Gunneridae</taxon>
        <taxon>Pentapetalae</taxon>
        <taxon>asterids</taxon>
        <taxon>lamiids</taxon>
        <taxon>Lamiales</taxon>
        <taxon>Orobanchaceae</taxon>
        <taxon>Buchnereae</taxon>
        <taxon>Striga</taxon>
    </lineage>
</organism>
<dbReference type="AlphaFoldDB" id="A0A9N7N710"/>
<keyword evidence="2" id="KW-0493">Microtubule</keyword>
<keyword evidence="5" id="KW-1185">Reference proteome</keyword>
<dbReference type="OrthoDB" id="62622at2759"/>
<feature type="region of interest" description="Disordered" evidence="3">
    <location>
        <begin position="1"/>
        <end position="89"/>
    </location>
</feature>
<evidence type="ECO:0000256" key="2">
    <source>
        <dbReference type="ARBA" id="ARBA00022701"/>
    </source>
</evidence>
<feature type="region of interest" description="Disordered" evidence="3">
    <location>
        <begin position="167"/>
        <end position="187"/>
    </location>
</feature>
<gene>
    <name evidence="4" type="ORF">SHERM_20549</name>
</gene>